<dbReference type="STRING" id="92696.A0A4R0R8D4"/>
<reference evidence="11 12" key="1">
    <citation type="submission" date="2018-11" db="EMBL/GenBank/DDBJ databases">
        <title>Genome assembly of Steccherinum ochraceum LE-BIN_3174, the white-rot fungus of the Steccherinaceae family (The Residual Polyporoid clade, Polyporales, Basidiomycota).</title>
        <authorList>
            <person name="Fedorova T.V."/>
            <person name="Glazunova O.A."/>
            <person name="Landesman E.O."/>
            <person name="Moiseenko K.V."/>
            <person name="Psurtseva N.V."/>
            <person name="Savinova O.S."/>
            <person name="Shakhova N.V."/>
            <person name="Tyazhelova T.V."/>
            <person name="Vasina D.V."/>
        </authorList>
    </citation>
    <scope>NUCLEOTIDE SEQUENCE [LARGE SCALE GENOMIC DNA]</scope>
    <source>
        <strain evidence="11 12">LE-BIN_3174</strain>
    </source>
</reference>
<feature type="transmembrane region" description="Helical" evidence="9">
    <location>
        <begin position="271"/>
        <end position="294"/>
    </location>
</feature>
<evidence type="ECO:0000256" key="9">
    <source>
        <dbReference type="SAM" id="Phobius"/>
    </source>
</evidence>
<dbReference type="Pfam" id="PF01490">
    <property type="entry name" value="Aa_trans"/>
    <property type="match status" value="1"/>
</dbReference>
<evidence type="ECO:0000256" key="6">
    <source>
        <dbReference type="ARBA" id="ARBA00022989"/>
    </source>
</evidence>
<dbReference type="EMBL" id="RWJN01000262">
    <property type="protein sequence ID" value="TCD64000.1"/>
    <property type="molecule type" value="Genomic_DNA"/>
</dbReference>
<dbReference type="AlphaFoldDB" id="A0A4R0R8D4"/>
<comment type="subcellular location">
    <subcellularLocation>
        <location evidence="1">Membrane</location>
        <topology evidence="1">Multi-pass membrane protein</topology>
    </subcellularLocation>
</comment>
<feature type="domain" description="Amino acid transporter transmembrane" evidence="10">
    <location>
        <begin position="193"/>
        <end position="601"/>
    </location>
</feature>
<dbReference type="PANTHER" id="PTHR22950:SF692">
    <property type="entry name" value="TRANSMEMBRANE AMINO ACID TRANSPORTER FAMILY PROTEIN"/>
    <property type="match status" value="1"/>
</dbReference>
<dbReference type="InterPro" id="IPR013057">
    <property type="entry name" value="AA_transpt_TM"/>
</dbReference>
<evidence type="ECO:0000256" key="5">
    <source>
        <dbReference type="ARBA" id="ARBA00022970"/>
    </source>
</evidence>
<keyword evidence="3" id="KW-0813">Transport</keyword>
<dbReference type="GO" id="GO:0005774">
    <property type="term" value="C:vacuolar membrane"/>
    <property type="evidence" value="ECO:0007669"/>
    <property type="project" value="TreeGrafter"/>
</dbReference>
<feature type="transmembrane region" description="Helical" evidence="9">
    <location>
        <begin position="522"/>
        <end position="541"/>
    </location>
</feature>
<feature type="transmembrane region" description="Helical" evidence="9">
    <location>
        <begin position="547"/>
        <end position="566"/>
    </location>
</feature>
<feature type="compositionally biased region" description="Acidic residues" evidence="8">
    <location>
        <begin position="42"/>
        <end position="58"/>
    </location>
</feature>
<keyword evidence="4 9" id="KW-0812">Transmembrane</keyword>
<feature type="transmembrane region" description="Helical" evidence="9">
    <location>
        <begin position="376"/>
        <end position="397"/>
    </location>
</feature>
<keyword evidence="12" id="KW-1185">Reference proteome</keyword>
<keyword evidence="6 9" id="KW-1133">Transmembrane helix</keyword>
<keyword evidence="7 9" id="KW-0472">Membrane</keyword>
<protein>
    <recommendedName>
        <fullName evidence="10">Amino acid transporter transmembrane domain-containing protein</fullName>
    </recommendedName>
</protein>
<feature type="transmembrane region" description="Helical" evidence="9">
    <location>
        <begin position="578"/>
        <end position="599"/>
    </location>
</feature>
<dbReference type="PANTHER" id="PTHR22950">
    <property type="entry name" value="AMINO ACID TRANSPORTER"/>
    <property type="match status" value="1"/>
</dbReference>
<feature type="region of interest" description="Disordered" evidence="8">
    <location>
        <begin position="34"/>
        <end position="126"/>
    </location>
</feature>
<feature type="transmembrane region" description="Helical" evidence="9">
    <location>
        <begin position="333"/>
        <end position="352"/>
    </location>
</feature>
<evidence type="ECO:0000256" key="4">
    <source>
        <dbReference type="ARBA" id="ARBA00022692"/>
    </source>
</evidence>
<evidence type="ECO:0000313" key="12">
    <source>
        <dbReference type="Proteomes" id="UP000292702"/>
    </source>
</evidence>
<proteinExistence type="inferred from homology"/>
<evidence type="ECO:0000259" key="10">
    <source>
        <dbReference type="Pfam" id="PF01490"/>
    </source>
</evidence>
<dbReference type="Proteomes" id="UP000292702">
    <property type="component" value="Unassembled WGS sequence"/>
</dbReference>
<gene>
    <name evidence="11" type="ORF">EIP91_004702</name>
</gene>
<evidence type="ECO:0000256" key="3">
    <source>
        <dbReference type="ARBA" id="ARBA00022448"/>
    </source>
</evidence>
<evidence type="ECO:0000256" key="8">
    <source>
        <dbReference type="SAM" id="MobiDB-lite"/>
    </source>
</evidence>
<feature type="transmembrane region" description="Helical" evidence="9">
    <location>
        <begin position="409"/>
        <end position="433"/>
    </location>
</feature>
<feature type="transmembrane region" description="Helical" evidence="9">
    <location>
        <begin position="453"/>
        <end position="472"/>
    </location>
</feature>
<name>A0A4R0R8D4_9APHY</name>
<accession>A0A4R0R8D4</accession>
<dbReference type="GO" id="GO:0015179">
    <property type="term" value="F:L-amino acid transmembrane transporter activity"/>
    <property type="evidence" value="ECO:0007669"/>
    <property type="project" value="TreeGrafter"/>
</dbReference>
<evidence type="ECO:0000313" key="11">
    <source>
        <dbReference type="EMBL" id="TCD64000.1"/>
    </source>
</evidence>
<evidence type="ECO:0000256" key="7">
    <source>
        <dbReference type="ARBA" id="ARBA00023136"/>
    </source>
</evidence>
<organism evidence="11 12">
    <name type="scientific">Steccherinum ochraceum</name>
    <dbReference type="NCBI Taxonomy" id="92696"/>
    <lineage>
        <taxon>Eukaryota</taxon>
        <taxon>Fungi</taxon>
        <taxon>Dikarya</taxon>
        <taxon>Basidiomycota</taxon>
        <taxon>Agaricomycotina</taxon>
        <taxon>Agaricomycetes</taxon>
        <taxon>Polyporales</taxon>
        <taxon>Steccherinaceae</taxon>
        <taxon>Steccherinum</taxon>
    </lineage>
</organism>
<keyword evidence="5" id="KW-0029">Amino-acid transport</keyword>
<comment type="caution">
    <text evidence="11">The sequence shown here is derived from an EMBL/GenBank/DDBJ whole genome shotgun (WGS) entry which is preliminary data.</text>
</comment>
<dbReference type="OrthoDB" id="655540at2759"/>
<sequence length="602" mass="64104">MSSPPVAISYTSQTGSSFVDAVASYRRSTLYLSDSISASASGEEDFDAVDSSYDEEAEAGGVSASRTETGLIHDDSAFTGEWDEEEEDSLTPGPSTANTGFLLPVPEDPATPTAAPKDGAREQTPLLRKTTSLSFLERTAPPRVKSAVKPVGDAGLAERSPLIRRTSQLSTRSKVSVRRGSTGKAVKVVTTGQSTFGQTLFNAIAILLGIGMLSEPLAFAYAGWIGGTCLIVFYGFITCYTAKILAHIIVDDPKLRSYSDIGRKAFGRGSVPWINALFCLELFTVSVALVTLYADSLHSVESAYSATFYKCIGIVILVPTMLMPLWVLSYASIIGILSTLLIVAVIFIDGLSKPDYPGSLWSPAPTNLGVANLGELGVSFGLFMAGFSGHAVIPSLARDMADPSQFDKMINCAFVVATVVYGTIGVAGYLMFGNSVSDEFSQDLMKVVGYNPTLNYIALWGLVLSPLSKYALATRPLAITIEMLLGIDPSSSAPDDHGLAVKANDSPNPSFLERHHALKNTFVTIERTIFVFLSVAISVLIPEFSSMMAFLGAFSAFLLCVIGPVTAKIALQGRIKPFDAFLLLTAVVMACWGTGAAFWSTT</sequence>
<evidence type="ECO:0000256" key="2">
    <source>
        <dbReference type="ARBA" id="ARBA00008066"/>
    </source>
</evidence>
<comment type="similarity">
    <text evidence="2">Belongs to the amino acid/polyamine transporter 2 family.</text>
</comment>
<evidence type="ECO:0000256" key="1">
    <source>
        <dbReference type="ARBA" id="ARBA00004141"/>
    </source>
</evidence>
<feature type="transmembrane region" description="Helical" evidence="9">
    <location>
        <begin position="306"/>
        <end position="326"/>
    </location>
</feature>